<accession>A0A6J6HMX9</accession>
<gene>
    <name evidence="1" type="ORF">UFOPK1852_00880</name>
</gene>
<reference evidence="1" key="1">
    <citation type="submission" date="2020-05" db="EMBL/GenBank/DDBJ databases">
        <authorList>
            <person name="Chiriac C."/>
            <person name="Salcher M."/>
            <person name="Ghai R."/>
            <person name="Kavagutti S V."/>
        </authorList>
    </citation>
    <scope>NUCLEOTIDE SEQUENCE</scope>
</reference>
<dbReference type="AlphaFoldDB" id="A0A6J6HMX9"/>
<sequence length="157" mass="17477">MRKKSIVALFAATILLAGSNPSMAEDAIPSPSPYLSRAEQVVKFHAKYDSKFDDTYAKFMAIQAKIKYNASMKNAFKAIIKDFNGVRTFIENGLASNTEGIEVFVSYAEEELGEFDNTIYLLQKEISKSKTITCTKGKIIKKVMALKPKCPAGYKKK</sequence>
<evidence type="ECO:0000313" key="1">
    <source>
        <dbReference type="EMBL" id="CAB4614517.1"/>
    </source>
</evidence>
<name>A0A6J6HMX9_9ZZZZ</name>
<dbReference type="EMBL" id="CAEZUS010000145">
    <property type="protein sequence ID" value="CAB4614517.1"/>
    <property type="molecule type" value="Genomic_DNA"/>
</dbReference>
<proteinExistence type="predicted"/>
<organism evidence="1">
    <name type="scientific">freshwater metagenome</name>
    <dbReference type="NCBI Taxonomy" id="449393"/>
    <lineage>
        <taxon>unclassified sequences</taxon>
        <taxon>metagenomes</taxon>
        <taxon>ecological metagenomes</taxon>
    </lineage>
</organism>
<protein>
    <submittedName>
        <fullName evidence="1">Unannotated protein</fullName>
    </submittedName>
</protein>